<feature type="compositionally biased region" description="Basic and acidic residues" evidence="8">
    <location>
        <begin position="1264"/>
        <end position="1302"/>
    </location>
</feature>
<dbReference type="GO" id="GO:0007064">
    <property type="term" value="P:mitotic sister chromatid cohesion"/>
    <property type="evidence" value="ECO:0007669"/>
    <property type="project" value="InterPro"/>
</dbReference>
<feature type="compositionally biased region" description="Basic and acidic residues" evidence="8">
    <location>
        <begin position="1619"/>
        <end position="1633"/>
    </location>
</feature>
<evidence type="ECO:0000256" key="1">
    <source>
        <dbReference type="ARBA" id="ARBA00004123"/>
    </source>
</evidence>
<feature type="compositionally biased region" description="Basic and acidic residues" evidence="8">
    <location>
        <begin position="1078"/>
        <end position="1110"/>
    </location>
</feature>
<dbReference type="Gene3D" id="1.25.10.10">
    <property type="entry name" value="Leucine-rich Repeat Variant"/>
    <property type="match status" value="1"/>
</dbReference>
<evidence type="ECO:0000256" key="5">
    <source>
        <dbReference type="ARBA" id="ARBA00023204"/>
    </source>
</evidence>
<evidence type="ECO:0000256" key="3">
    <source>
        <dbReference type="ARBA" id="ARBA00022763"/>
    </source>
</evidence>
<evidence type="ECO:0000256" key="2">
    <source>
        <dbReference type="ARBA" id="ARBA00022618"/>
    </source>
</evidence>
<evidence type="ECO:0000256" key="7">
    <source>
        <dbReference type="ARBA" id="ARBA00023306"/>
    </source>
</evidence>
<dbReference type="EMBL" id="CAKMRJ010001112">
    <property type="protein sequence ID" value="CAH1423706.1"/>
    <property type="molecule type" value="Genomic_DNA"/>
</dbReference>
<dbReference type="Gene3D" id="2.30.30.140">
    <property type="match status" value="1"/>
</dbReference>
<feature type="compositionally biased region" description="Basic and acidic residues" evidence="8">
    <location>
        <begin position="1309"/>
        <end position="1353"/>
    </location>
</feature>
<dbReference type="GO" id="GO:0005634">
    <property type="term" value="C:nucleus"/>
    <property type="evidence" value="ECO:0007669"/>
    <property type="project" value="UniProtKB-SubCell"/>
</dbReference>
<keyword evidence="3" id="KW-0227">DNA damage</keyword>
<feature type="compositionally biased region" description="Basic and acidic residues" evidence="8">
    <location>
        <begin position="1185"/>
        <end position="1257"/>
    </location>
</feature>
<evidence type="ECO:0000313" key="9">
    <source>
        <dbReference type="EMBL" id="CAH1423706.1"/>
    </source>
</evidence>
<dbReference type="Pfam" id="PF20168">
    <property type="entry name" value="PDS5"/>
    <property type="match status" value="1"/>
</dbReference>
<accession>A0AAU9MDS2</accession>
<dbReference type="SUPFAM" id="SSF63748">
    <property type="entry name" value="Tudor/PWWP/MBT"/>
    <property type="match status" value="1"/>
</dbReference>
<comment type="caution">
    <text evidence="9">The sequence shown here is derived from an EMBL/GenBank/DDBJ whole genome shotgun (WGS) entry which is preliminary data.</text>
</comment>
<organism evidence="9 10">
    <name type="scientific">Lactuca virosa</name>
    <dbReference type="NCBI Taxonomy" id="75947"/>
    <lineage>
        <taxon>Eukaryota</taxon>
        <taxon>Viridiplantae</taxon>
        <taxon>Streptophyta</taxon>
        <taxon>Embryophyta</taxon>
        <taxon>Tracheophyta</taxon>
        <taxon>Spermatophyta</taxon>
        <taxon>Magnoliopsida</taxon>
        <taxon>eudicotyledons</taxon>
        <taxon>Gunneridae</taxon>
        <taxon>Pentapetalae</taxon>
        <taxon>asterids</taxon>
        <taxon>campanulids</taxon>
        <taxon>Asterales</taxon>
        <taxon>Asteraceae</taxon>
        <taxon>Cichorioideae</taxon>
        <taxon>Cichorieae</taxon>
        <taxon>Lactucinae</taxon>
        <taxon>Lactuca</taxon>
    </lineage>
</organism>
<proteinExistence type="predicted"/>
<evidence type="ECO:0000313" key="10">
    <source>
        <dbReference type="Proteomes" id="UP001157418"/>
    </source>
</evidence>
<dbReference type="GO" id="GO:0006281">
    <property type="term" value="P:DNA repair"/>
    <property type="evidence" value="ECO:0007669"/>
    <property type="project" value="UniProtKB-KW"/>
</dbReference>
<dbReference type="InterPro" id="IPR016024">
    <property type="entry name" value="ARM-type_fold"/>
</dbReference>
<keyword evidence="7" id="KW-0131">Cell cycle</keyword>
<sequence length="2016" mass="231020">MAENLQNQLKEVGSKLENPAASKDDLIKLLSQATESLSELDQSPPKALLDSMQPLLNAIVKPELLKHEDKEVSLLVAICTCEITRITAPEAPYDDDVLKDIFHLYVSTFNGLRDTKDPSFERRVIVLDTVAKYRSFVVMLDLECDDLINEMFKTFFTVASDEHHETVITAMETIMAVLLEESEEIGEDLLSIILSTLGRDKNDITAAARMLAMNVIKQSAGILEPGIKKFILSSMSGDNSSSNPQIDYHEVIYDIYRCAPQALSKIVPNLKRELLTDKIDLRLKAVKLVGDLFSIKGSSIPQTFHPIFLEFLKKFNDKVVEVRMSVVEYAKLCLLSDPLRTEAPQLLASLSDKLSDDDESIRKQVIAVISDVASLDLSSISPETIKLLAEHLEDKSVLVKNYTLERLSDIYRTWCLKKIGGLNVNHDYDWIPGRILRSFFDKDFGPNTIEHILSSSLFPVELSVKDKVKNWVKLFSKFDKVEVNALEKILEERQRLQLELRKYLSLRETYKDSDASELQKKTTVCIRFMSHCLADPIKAEADFQILNQLKDDNIWKILTTLMDPNTSSLQSRSLRDELFKIVDEKHPLYELLSTLFIKSSYIIFDKDFVKNLLLETEQQKSDGNKLLIQSCMNLLVILSSFSPLLLSGIEEDLVHLLEDYDDEAIKDGVLHVLAKTGETIREQLGDSSSRLDLILERICLEGSRKQAKYAVHALVAITKDDVVKSLSVLYKRLVNELEKRTNLPSVLQSLGCIAQTAMPVFETQESKIEEFIRKNILSCNHKPVNKAKKSWDNKSGLCSLKIFGIKTLVKSYLPVKDAHLRVGIDELLKDLHHILSFGEISKDVESSSVDKAHLKLASAKAIIRLSKHWDKKIPVDLFHLTLRTSEARFPQVRKLFLKKVHQYIKNRSLDPKYVCAFLLDFRLQKPIREEENQSFSEILEMCEQWKANGNSSVYILPYLIHALAHHPSCPNIDECKDVKAYEPIFRKLYIYFSKLAAGNEDGKPGVGLKQEDVISIISVLRTIKFSKDAVDTNMSKNSYAICDLCLIIIKRLAQKHEDLYESVVPLTLPDELYTPHKKKEEEKEHENKEDEIEEVNKEDEKIEEISKAENQEDEKIEENNKDEKKEEEINKEDEKMEEENKDEKEEVNQEEEKKEDEKMEEDSKDEKKEEAINKEDEKMEEDNKDEAKEEVSNKEENKEDEKIEVDNKEEKKEEEINKEDEKKEETSKEDEKMEEDKKDEKKEEEIINKEDEKKEDEKMEEDSKDEKKEEEINKEEEKKEDEKMEEGSKLEKKEEAINKEDEKMEEDSKDEKKEEVINKEEENKEDEKMEDDKKDEKKEEEIINKEDEKKEDEKMEEDSKDEKKEEEINKEEEKKEDEKMEEGSKLEKKEEAINKEDEKMEEDSKDEKKEEVINKEEENKEDEKMEEGSKHEKKEVINKEENKEDEKIEEDNKEYKKIEDEKKEEINKEDKTKEDEKIEEDSKDENKDDEKKGEVTEGRTWLADESVFAHFESFILEANGNISSKVNEDDIMKDSETDGNEIPLGKVLKRLKAKGSKARKEVKNGSTPTPTPTPTPKPTVETENNNVDIMGMLREINSDNLVVSVSVSTTKFDSSNGHGEIKTEADLKRKGIPDDLTNVPVPKRRRSTTSAKGHKRSSFITSGMKGGPTFGNKMDDDDDDDEDDDGHSDSEDKVSLDRGVIHKEEGMITDEADLEKPKTPVDIQKSGNLRKRKRRRVSRLVKCTTDATEFKTKDLIGRRIKVWWPMDKEFYEGLVKSYDHENNKHVVLYDDGDIEVLCLDKERWKLVKSGHKLAERKLMTYSPPPKEGTSKKLKSSGSSKQTKDSTTDISPSSMVRGKRTPRQNLNQGQKGVSVSQRSAYLEIRRSKDPDASMPDIISSKIDNLDAVEAGAENSDKLEKSRSKENQTTGDAESSSNDSMSSHKNEPSSVQKETKNDDSAPSETHGSDSEESGESTDVQTPDGKESSTYDDSDMAGFTDDEPLGVWKARVGKSGEGK</sequence>
<dbReference type="InterPro" id="IPR011989">
    <property type="entry name" value="ARM-like"/>
</dbReference>
<feature type="compositionally biased region" description="Basic residues" evidence="8">
    <location>
        <begin position="1642"/>
        <end position="1657"/>
    </location>
</feature>
<evidence type="ECO:0008006" key="11">
    <source>
        <dbReference type="Google" id="ProtNLM"/>
    </source>
</evidence>
<feature type="region of interest" description="Disordered" evidence="8">
    <location>
        <begin position="1817"/>
        <end position="2016"/>
    </location>
</feature>
<dbReference type="GO" id="GO:0035825">
    <property type="term" value="P:homologous recombination"/>
    <property type="evidence" value="ECO:0007669"/>
    <property type="project" value="UniProtKB-ARBA"/>
</dbReference>
<protein>
    <recommendedName>
        <fullName evidence="11">Tudor domain-containing protein</fullName>
    </recommendedName>
</protein>
<dbReference type="PANTHER" id="PTHR12663">
    <property type="entry name" value="ANDROGEN INDUCED INHIBITOR OF PROLIFERATION AS3 / PDS5-RELATED"/>
    <property type="match status" value="1"/>
</dbReference>
<feature type="compositionally biased region" description="Polar residues" evidence="8">
    <location>
        <begin position="1862"/>
        <end position="1878"/>
    </location>
</feature>
<keyword evidence="6" id="KW-0539">Nucleus</keyword>
<keyword evidence="5" id="KW-0234">DNA repair</keyword>
<dbReference type="GO" id="GO:0051301">
    <property type="term" value="P:cell division"/>
    <property type="evidence" value="ECO:0007669"/>
    <property type="project" value="UniProtKB-KW"/>
</dbReference>
<keyword evidence="4" id="KW-0498">Mitosis</keyword>
<feature type="region of interest" description="Disordered" evidence="8">
    <location>
        <begin position="1610"/>
        <end position="1700"/>
    </location>
</feature>
<dbReference type="Proteomes" id="UP001157418">
    <property type="component" value="Unassembled WGS sequence"/>
</dbReference>
<feature type="compositionally biased region" description="Basic and acidic residues" evidence="8">
    <location>
        <begin position="1940"/>
        <end position="1957"/>
    </location>
</feature>
<feature type="compositionally biased region" description="Acidic residues" evidence="8">
    <location>
        <begin position="1675"/>
        <end position="1686"/>
    </location>
</feature>
<evidence type="ECO:0000256" key="6">
    <source>
        <dbReference type="ARBA" id="ARBA00023242"/>
    </source>
</evidence>
<gene>
    <name evidence="9" type="ORF">LVIROSA_LOCUS10975</name>
</gene>
<feature type="compositionally biased region" description="Basic and acidic residues" evidence="8">
    <location>
        <begin position="1913"/>
        <end position="1924"/>
    </location>
</feature>
<dbReference type="CDD" id="cd19953">
    <property type="entry name" value="PDS5"/>
    <property type="match status" value="1"/>
</dbReference>
<feature type="region of interest" description="Disordered" evidence="8">
    <location>
        <begin position="1075"/>
        <end position="1502"/>
    </location>
</feature>
<keyword evidence="2" id="KW-0132">Cell division</keyword>
<feature type="compositionally biased region" description="Basic and acidic residues" evidence="8">
    <location>
        <begin position="1687"/>
        <end position="1700"/>
    </location>
</feature>
<feature type="compositionally biased region" description="Basic and acidic residues" evidence="8">
    <location>
        <begin position="1453"/>
        <end position="1476"/>
    </location>
</feature>
<feature type="compositionally biased region" description="Basic and acidic residues" evidence="8">
    <location>
        <begin position="1141"/>
        <end position="1157"/>
    </location>
</feature>
<dbReference type="SUPFAM" id="SSF48371">
    <property type="entry name" value="ARM repeat"/>
    <property type="match status" value="1"/>
</dbReference>
<dbReference type="InterPro" id="IPR039776">
    <property type="entry name" value="Pds5"/>
</dbReference>
<feature type="compositionally biased region" description="Basic and acidic residues" evidence="8">
    <location>
        <begin position="1360"/>
        <end position="1398"/>
    </location>
</feature>
<dbReference type="GO" id="GO:0000785">
    <property type="term" value="C:chromatin"/>
    <property type="evidence" value="ECO:0007669"/>
    <property type="project" value="TreeGrafter"/>
</dbReference>
<feature type="compositionally biased region" description="Basic and acidic residues" evidence="8">
    <location>
        <begin position="1164"/>
        <end position="1177"/>
    </location>
</feature>
<feature type="compositionally biased region" description="Basic and acidic residues" evidence="8">
    <location>
        <begin position="1405"/>
        <end position="1446"/>
    </location>
</feature>
<evidence type="ECO:0000256" key="8">
    <source>
        <dbReference type="SAM" id="MobiDB-lite"/>
    </source>
</evidence>
<evidence type="ECO:0000256" key="4">
    <source>
        <dbReference type="ARBA" id="ARBA00022776"/>
    </source>
</evidence>
<reference evidence="9 10" key="1">
    <citation type="submission" date="2022-01" db="EMBL/GenBank/DDBJ databases">
        <authorList>
            <person name="Xiong W."/>
            <person name="Schranz E."/>
        </authorList>
    </citation>
    <scope>NUCLEOTIDE SEQUENCE [LARGE SCALE GENOMIC DNA]</scope>
</reference>
<feature type="region of interest" description="Disordered" evidence="8">
    <location>
        <begin position="1553"/>
        <end position="1584"/>
    </location>
</feature>
<comment type="subcellular location">
    <subcellularLocation>
        <location evidence="1">Nucleus</location>
    </subcellularLocation>
</comment>
<feature type="compositionally biased region" description="Basic and acidic residues" evidence="8">
    <location>
        <begin position="1117"/>
        <end position="1134"/>
    </location>
</feature>
<keyword evidence="10" id="KW-1185">Reference proteome</keyword>
<feature type="compositionally biased region" description="Basic and acidic residues" evidence="8">
    <location>
        <begin position="1484"/>
        <end position="1497"/>
    </location>
</feature>
<name>A0AAU9MDS2_9ASTR</name>
<dbReference type="CDD" id="cd20404">
    <property type="entry name" value="Tudor_Agenet_AtEML-like"/>
    <property type="match status" value="1"/>
</dbReference>
<feature type="compositionally biased region" description="Acidic residues" evidence="8">
    <location>
        <begin position="1987"/>
        <end position="2001"/>
    </location>
</feature>
<dbReference type="PANTHER" id="PTHR12663:SF59">
    <property type="entry name" value="BINDING PROTEIN-RELATED"/>
    <property type="match status" value="1"/>
</dbReference>